<dbReference type="GO" id="GO:0016020">
    <property type="term" value="C:membrane"/>
    <property type="evidence" value="ECO:0007669"/>
    <property type="project" value="UniProtKB-SubCell"/>
</dbReference>
<gene>
    <name evidence="7" type="ORF">CI238_10385</name>
</gene>
<organism evidence="7 8">
    <name type="scientific">Colletotrichum incanum</name>
    <name type="common">Soybean anthracnose fungus</name>
    <dbReference type="NCBI Taxonomy" id="1573173"/>
    <lineage>
        <taxon>Eukaryota</taxon>
        <taxon>Fungi</taxon>
        <taxon>Dikarya</taxon>
        <taxon>Ascomycota</taxon>
        <taxon>Pezizomycotina</taxon>
        <taxon>Sordariomycetes</taxon>
        <taxon>Hypocreomycetidae</taxon>
        <taxon>Glomerellales</taxon>
        <taxon>Glomerellaceae</taxon>
        <taxon>Colletotrichum</taxon>
        <taxon>Colletotrichum spaethianum species complex</taxon>
    </lineage>
</organism>
<feature type="non-terminal residue" evidence="7">
    <location>
        <position position="1"/>
    </location>
</feature>
<feature type="transmembrane region" description="Helical" evidence="5">
    <location>
        <begin position="87"/>
        <end position="107"/>
    </location>
</feature>
<feature type="transmembrane region" description="Helical" evidence="5">
    <location>
        <begin position="51"/>
        <end position="75"/>
    </location>
</feature>
<name>A0A161VXE0_COLIC</name>
<comment type="caution">
    <text evidence="7">The sequence shown here is derived from an EMBL/GenBank/DDBJ whole genome shotgun (WGS) entry which is preliminary data.</text>
</comment>
<keyword evidence="2 5" id="KW-0812">Transmembrane</keyword>
<feature type="transmembrane region" description="Helical" evidence="5">
    <location>
        <begin position="133"/>
        <end position="152"/>
    </location>
</feature>
<dbReference type="Proteomes" id="UP000076584">
    <property type="component" value="Unassembled WGS sequence"/>
</dbReference>
<evidence type="ECO:0000256" key="4">
    <source>
        <dbReference type="ARBA" id="ARBA00023136"/>
    </source>
</evidence>
<dbReference type="EMBL" id="LFIW01002823">
    <property type="protein sequence ID" value="KZL63323.1"/>
    <property type="molecule type" value="Genomic_DNA"/>
</dbReference>
<dbReference type="InterPro" id="IPR025423">
    <property type="entry name" value="TMEM205-like"/>
</dbReference>
<keyword evidence="4 5" id="KW-0472">Membrane</keyword>
<dbReference type="Pfam" id="PF13664">
    <property type="entry name" value="DUF4149"/>
    <property type="match status" value="1"/>
</dbReference>
<protein>
    <recommendedName>
        <fullName evidence="6">TMEM205-like domain-containing protein</fullName>
    </recommendedName>
</protein>
<comment type="subcellular location">
    <subcellularLocation>
        <location evidence="1">Membrane</location>
    </subcellularLocation>
</comment>
<proteinExistence type="predicted"/>
<dbReference type="PANTHER" id="PTHR23241:SF106">
    <property type="entry name" value="DUF4149 DOMAIN-CONTAINING PROTEIN"/>
    <property type="match status" value="1"/>
</dbReference>
<accession>A0A161VXE0</accession>
<evidence type="ECO:0000259" key="6">
    <source>
        <dbReference type="Pfam" id="PF13664"/>
    </source>
</evidence>
<evidence type="ECO:0000256" key="3">
    <source>
        <dbReference type="ARBA" id="ARBA00022989"/>
    </source>
</evidence>
<feature type="domain" description="TMEM205-like" evidence="6">
    <location>
        <begin position="53"/>
        <end position="163"/>
    </location>
</feature>
<dbReference type="PANTHER" id="PTHR23241">
    <property type="entry name" value="LATE EMBRYOGENESIS ABUNDANT PLANTS LEA-RELATED"/>
    <property type="match status" value="1"/>
</dbReference>
<feature type="transmembrane region" description="Helical" evidence="5">
    <location>
        <begin position="193"/>
        <end position="213"/>
    </location>
</feature>
<dbReference type="AlphaFoldDB" id="A0A161VXE0"/>
<keyword evidence="8" id="KW-1185">Reference proteome</keyword>
<reference evidence="7 8" key="1">
    <citation type="submission" date="2015-06" db="EMBL/GenBank/DDBJ databases">
        <title>Survival trade-offs in plant roots during colonization by closely related pathogenic and mutualistic fungi.</title>
        <authorList>
            <person name="Hacquard S."/>
            <person name="Kracher B."/>
            <person name="Hiruma K."/>
            <person name="Weinman A."/>
            <person name="Muench P."/>
            <person name="Garrido Oter R."/>
            <person name="Ver Loren van Themaat E."/>
            <person name="Dallerey J.-F."/>
            <person name="Damm U."/>
            <person name="Henrissat B."/>
            <person name="Lespinet O."/>
            <person name="Thon M."/>
            <person name="Kemen E."/>
            <person name="McHardy A.C."/>
            <person name="Schulze-Lefert P."/>
            <person name="O'Connell R.J."/>
        </authorList>
    </citation>
    <scope>NUCLEOTIDE SEQUENCE [LARGE SCALE GENOMIC DNA]</scope>
    <source>
        <strain evidence="7 8">MAFF 238704</strain>
    </source>
</reference>
<sequence length="220" mass="23921">SFCRSPTQPRSVLSTSTPIQRVASIVKLPCKHSQSPIMPDSIIFSPGPYHIISYGALLGTTFFHSFVNGITMFRVLERPAFSAAQNALFPVYFTIQTALPAVLALTYPGSRSLLGEHAGSISGLLQESNRYSALLPIATMFVTGLVNLVVVLPKTVTVMKARYAQERKDGKKSYDPAPHSQEMQALNKSFGKLHGISTLINLAGFIAMIQYGFSLAARLD</sequence>
<evidence type="ECO:0000313" key="7">
    <source>
        <dbReference type="EMBL" id="KZL63323.1"/>
    </source>
</evidence>
<dbReference type="InterPro" id="IPR053009">
    <property type="entry name" value="Xanthocillin_Biosynth-Assoc"/>
</dbReference>
<evidence type="ECO:0000256" key="1">
    <source>
        <dbReference type="ARBA" id="ARBA00004370"/>
    </source>
</evidence>
<evidence type="ECO:0000313" key="8">
    <source>
        <dbReference type="Proteomes" id="UP000076584"/>
    </source>
</evidence>
<evidence type="ECO:0000256" key="5">
    <source>
        <dbReference type="SAM" id="Phobius"/>
    </source>
</evidence>
<evidence type="ECO:0000256" key="2">
    <source>
        <dbReference type="ARBA" id="ARBA00022692"/>
    </source>
</evidence>
<keyword evidence="3 5" id="KW-1133">Transmembrane helix</keyword>